<name>A0A9J6QNH4_9FIRM</name>
<feature type="active site" description="Proton acceptor" evidence="2">
    <location>
        <position position="123"/>
    </location>
</feature>
<dbReference type="EC" id="3.1.4.58" evidence="2"/>
<dbReference type="PANTHER" id="PTHR35561">
    <property type="entry name" value="RNA 2',3'-CYCLIC PHOSPHODIESTERASE"/>
    <property type="match status" value="1"/>
</dbReference>
<gene>
    <name evidence="3" type="primary">thpR</name>
    <name evidence="3" type="ORF">OBO34_03555</name>
</gene>
<comment type="caution">
    <text evidence="3">The sequence shown here is derived from an EMBL/GenBank/DDBJ whole genome shotgun (WGS) entry which is preliminary data.</text>
</comment>
<dbReference type="NCBIfam" id="TIGR02258">
    <property type="entry name" value="2_5_ligase"/>
    <property type="match status" value="1"/>
</dbReference>
<sequence>MRIFIAINFNDQTKNRLGHTALALKEFMRKGALTPIENLHLTLAFLGEVPEDRIYDVCRAMDDVHCPLFELNFCQLGRFQRGAEGLYWLGITENQTLFEIQRRLIGQLQKRGVQPDRKAFRPHITLARRVVMNGAFNISDFNRQLPQIGQQVYGISLMKSEQSHGKVCYTELYFRKCD</sequence>
<dbReference type="PANTHER" id="PTHR35561:SF1">
    <property type="entry name" value="RNA 2',3'-CYCLIC PHOSPHODIESTERASE"/>
    <property type="match status" value="1"/>
</dbReference>
<comment type="function">
    <text evidence="2">Hydrolyzes RNA 2',3'-cyclic phosphodiester to an RNA 2'-phosphomonoester.</text>
</comment>
<dbReference type="InterPro" id="IPR004175">
    <property type="entry name" value="RNA_CPDase"/>
</dbReference>
<comment type="similarity">
    <text evidence="2">Belongs to the 2H phosphoesterase superfamily. ThpR family.</text>
</comment>
<dbReference type="AlphaFoldDB" id="A0A9J6QNH4"/>
<dbReference type="RefSeq" id="WP_148397054.1">
    <property type="nucleotide sequence ID" value="NZ_JAOSHN010000001.1"/>
</dbReference>
<dbReference type="Pfam" id="PF13563">
    <property type="entry name" value="2_5_RNA_ligase2"/>
    <property type="match status" value="1"/>
</dbReference>
<dbReference type="HAMAP" id="MF_01940">
    <property type="entry name" value="RNA_CPDase"/>
    <property type="match status" value="1"/>
</dbReference>
<evidence type="ECO:0000256" key="1">
    <source>
        <dbReference type="ARBA" id="ARBA00022801"/>
    </source>
</evidence>
<dbReference type="SUPFAM" id="SSF55144">
    <property type="entry name" value="LigT-like"/>
    <property type="match status" value="1"/>
</dbReference>
<feature type="short sequence motif" description="HXTX 2" evidence="2">
    <location>
        <begin position="123"/>
        <end position="126"/>
    </location>
</feature>
<reference evidence="3" key="1">
    <citation type="submission" date="2022-09" db="EMBL/GenBank/DDBJ databases">
        <title>Culturomic study of gut microbiota in children with autism spectrum disorder.</title>
        <authorList>
            <person name="Efimov B.A."/>
            <person name="Chaplin A.V."/>
            <person name="Sokolova S.R."/>
            <person name="Pikina A.P."/>
            <person name="Korzhanova M."/>
            <person name="Belova V."/>
            <person name="Korostin D."/>
        </authorList>
    </citation>
    <scope>NUCLEOTIDE SEQUENCE</scope>
    <source>
        <strain evidence="3">ASD5510</strain>
    </source>
</reference>
<accession>A0A9J6QNH4</accession>
<keyword evidence="4" id="KW-1185">Reference proteome</keyword>
<dbReference type="GO" id="GO:0004113">
    <property type="term" value="F:2',3'-cyclic-nucleotide 3'-phosphodiesterase activity"/>
    <property type="evidence" value="ECO:0007669"/>
    <property type="project" value="InterPro"/>
</dbReference>
<feature type="short sequence motif" description="HXTX 1" evidence="2">
    <location>
        <begin position="40"/>
        <end position="43"/>
    </location>
</feature>
<evidence type="ECO:0000313" key="4">
    <source>
        <dbReference type="Proteomes" id="UP001065549"/>
    </source>
</evidence>
<organism evidence="3 4">
    <name type="scientific">Hominibacterium faecale</name>
    <dbReference type="NCBI Taxonomy" id="2839743"/>
    <lineage>
        <taxon>Bacteria</taxon>
        <taxon>Bacillati</taxon>
        <taxon>Bacillota</taxon>
        <taxon>Clostridia</taxon>
        <taxon>Peptostreptococcales</taxon>
        <taxon>Anaerovoracaceae</taxon>
        <taxon>Hominibacterium</taxon>
    </lineage>
</organism>
<evidence type="ECO:0000313" key="3">
    <source>
        <dbReference type="EMBL" id="MCU7377429.1"/>
    </source>
</evidence>
<dbReference type="Proteomes" id="UP001065549">
    <property type="component" value="Unassembled WGS sequence"/>
</dbReference>
<dbReference type="InterPro" id="IPR009097">
    <property type="entry name" value="Cyclic_Pdiesterase"/>
</dbReference>
<keyword evidence="1 2" id="KW-0378">Hydrolase</keyword>
<protein>
    <recommendedName>
        <fullName evidence="2">RNA 2',3'-cyclic phosphodiesterase</fullName>
        <shortName evidence="2">RNA 2',3'-CPDase</shortName>
        <ecNumber evidence="2">3.1.4.58</ecNumber>
    </recommendedName>
</protein>
<dbReference type="Gene3D" id="3.90.1140.10">
    <property type="entry name" value="Cyclic phosphodiesterase"/>
    <property type="match status" value="1"/>
</dbReference>
<dbReference type="GO" id="GO:0008664">
    <property type="term" value="F:RNA 2',3'-cyclic 3'-phosphodiesterase activity"/>
    <property type="evidence" value="ECO:0007669"/>
    <property type="project" value="UniProtKB-EC"/>
</dbReference>
<dbReference type="EMBL" id="JAOSHN010000001">
    <property type="protein sequence ID" value="MCU7377429.1"/>
    <property type="molecule type" value="Genomic_DNA"/>
</dbReference>
<feature type="active site" description="Proton donor" evidence="2">
    <location>
        <position position="40"/>
    </location>
</feature>
<comment type="catalytic activity">
    <reaction evidence="2">
        <text>a 3'-end 2',3'-cyclophospho-ribonucleotide-RNA + H2O = a 3'-end 2'-phospho-ribonucleotide-RNA + H(+)</text>
        <dbReference type="Rhea" id="RHEA:11828"/>
        <dbReference type="Rhea" id="RHEA-COMP:10464"/>
        <dbReference type="Rhea" id="RHEA-COMP:17353"/>
        <dbReference type="ChEBI" id="CHEBI:15377"/>
        <dbReference type="ChEBI" id="CHEBI:15378"/>
        <dbReference type="ChEBI" id="CHEBI:83064"/>
        <dbReference type="ChEBI" id="CHEBI:173113"/>
        <dbReference type="EC" id="3.1.4.58"/>
    </reaction>
</comment>
<evidence type="ECO:0000256" key="2">
    <source>
        <dbReference type="HAMAP-Rule" id="MF_01940"/>
    </source>
</evidence>
<proteinExistence type="inferred from homology"/>